<dbReference type="AlphaFoldDB" id="A0A8A1MAE4"/>
<name>A0A8A1MAE4_AJECA</name>
<sequence>MPQQWIETASTPNSVQVLLTTFAGLQELEESACSRIRRHGYEMTLDGSFEQRASVIGQRVLGPVKVTLHCRAETPELGLMLTSFSPKGFRFLSLANLPHYDSRILEPEPGWIEFGAELAFDQPAQRPKTRHP</sequence>
<dbReference type="EMBL" id="CP069112">
    <property type="protein sequence ID" value="QSS62919.1"/>
    <property type="molecule type" value="Genomic_DNA"/>
</dbReference>
<reference evidence="1" key="1">
    <citation type="submission" date="2021-01" db="EMBL/GenBank/DDBJ databases">
        <title>Chromosome-level genome assembly of a human fungal pathogen reveals clustering of transcriptionally co-regulated genes.</title>
        <authorList>
            <person name="Voorhies M."/>
            <person name="Cohen S."/>
            <person name="Shea T.P."/>
            <person name="Petrus S."/>
            <person name="Munoz J.F."/>
            <person name="Poplawski S."/>
            <person name="Goldman W.E."/>
            <person name="Michael T."/>
            <person name="Cuomo C.A."/>
            <person name="Sil A."/>
            <person name="Beyhan S."/>
        </authorList>
    </citation>
    <scope>NUCLEOTIDE SEQUENCE</scope>
    <source>
        <strain evidence="1">WU24</strain>
    </source>
</reference>
<proteinExistence type="predicted"/>
<evidence type="ECO:0000313" key="2">
    <source>
        <dbReference type="Proteomes" id="UP000663671"/>
    </source>
</evidence>
<dbReference type="Proteomes" id="UP000663671">
    <property type="component" value="Chromosome 7"/>
</dbReference>
<organism evidence="1 2">
    <name type="scientific">Ajellomyces capsulatus</name>
    <name type="common">Darling's disease fungus</name>
    <name type="synonym">Histoplasma capsulatum</name>
    <dbReference type="NCBI Taxonomy" id="5037"/>
    <lineage>
        <taxon>Eukaryota</taxon>
        <taxon>Fungi</taxon>
        <taxon>Dikarya</taxon>
        <taxon>Ascomycota</taxon>
        <taxon>Pezizomycotina</taxon>
        <taxon>Eurotiomycetes</taxon>
        <taxon>Eurotiomycetidae</taxon>
        <taxon>Onygenales</taxon>
        <taxon>Ajellomycetaceae</taxon>
        <taxon>Histoplasma</taxon>
    </lineage>
</organism>
<dbReference type="VEuPathDB" id="FungiDB:I7I51_02662"/>
<evidence type="ECO:0000313" key="1">
    <source>
        <dbReference type="EMBL" id="QSS62919.1"/>
    </source>
</evidence>
<gene>
    <name evidence="1" type="ORF">I7I51_02662</name>
</gene>
<dbReference type="OrthoDB" id="10652765at2759"/>
<protein>
    <submittedName>
        <fullName evidence="1">Uncharacterized protein</fullName>
    </submittedName>
</protein>
<accession>A0A8A1MAE4</accession>